<dbReference type="InterPro" id="IPR032830">
    <property type="entry name" value="XPB/Ssl2_N"/>
</dbReference>
<dbReference type="Pfam" id="PF13625">
    <property type="entry name" value="Helicase_C_3"/>
    <property type="match status" value="1"/>
</dbReference>
<evidence type="ECO:0000256" key="1">
    <source>
        <dbReference type="SAM" id="MobiDB-lite"/>
    </source>
</evidence>
<comment type="caution">
    <text evidence="4">The sequence shown here is derived from an EMBL/GenBank/DDBJ whole genome shotgun (WGS) entry which is preliminary data.</text>
</comment>
<dbReference type="Proteomes" id="UP000570003">
    <property type="component" value="Unassembled WGS sequence"/>
</dbReference>
<dbReference type="PROSITE" id="PS52050">
    <property type="entry name" value="WYL"/>
    <property type="match status" value="1"/>
</dbReference>
<dbReference type="InterPro" id="IPR026881">
    <property type="entry name" value="WYL_dom"/>
</dbReference>
<dbReference type="EMBL" id="JAAXOU010000014">
    <property type="protein sequence ID" value="NKY13122.1"/>
    <property type="molecule type" value="Genomic_DNA"/>
</dbReference>
<evidence type="ECO:0000313" key="4">
    <source>
        <dbReference type="EMBL" id="NKY13122.1"/>
    </source>
</evidence>
<gene>
    <name evidence="4" type="ORF">HGA06_02740</name>
</gene>
<evidence type="ECO:0000259" key="2">
    <source>
        <dbReference type="Pfam" id="PF13280"/>
    </source>
</evidence>
<keyword evidence="5" id="KW-1185">Reference proteome</keyword>
<evidence type="ECO:0000259" key="3">
    <source>
        <dbReference type="Pfam" id="PF13625"/>
    </source>
</evidence>
<protein>
    <recommendedName>
        <fullName evidence="6">Helicase XPB/Ssl2 N-terminal domain-containing protein</fullName>
    </recommendedName>
</protein>
<proteinExistence type="predicted"/>
<reference evidence="4 5" key="1">
    <citation type="submission" date="2020-04" db="EMBL/GenBank/DDBJ databases">
        <title>MicrobeNet Type strains.</title>
        <authorList>
            <person name="Nicholson A.C."/>
        </authorList>
    </citation>
    <scope>NUCLEOTIDE SEQUENCE [LARGE SCALE GENOMIC DNA]</scope>
    <source>
        <strain evidence="4 5">DSM 40738</strain>
    </source>
</reference>
<dbReference type="AlphaFoldDB" id="A0AA44DB92"/>
<organism evidence="4 5">
    <name type="scientific">Streptomyces somaliensis (strain ATCC 33201 / DSM 40738 / JCM 12659 / KCTC 9044 / NCTC 11332 / NRRL B-12077 / IP 733)</name>
    <dbReference type="NCBI Taxonomy" id="1134445"/>
    <lineage>
        <taxon>Bacteria</taxon>
        <taxon>Bacillati</taxon>
        <taxon>Actinomycetota</taxon>
        <taxon>Actinomycetes</taxon>
        <taxon>Kitasatosporales</taxon>
        <taxon>Streptomycetaceae</taxon>
        <taxon>Streptomyces</taxon>
    </lineage>
</organism>
<evidence type="ECO:0000313" key="5">
    <source>
        <dbReference type="Proteomes" id="UP000570003"/>
    </source>
</evidence>
<accession>A0AA44DB92</accession>
<sequence>MSAARGSSLVRWLRGLGAEGLGAVLRARPDAVLPPEPRTLGEVAERLERTGAVVEVLSRLPLPCLQVAEAVAALGTPLARDALESLLGVGGERLEWVLRALADHALVWPGDADGELHASEVLPRAWEAPLGLGPGLAELLPSRSAEELRRITVALGVGGGTRKQQRLDAVLAHHGDPGRLRALIDSAPEDAREVLEQRVGSDPDPEPALILYGSGGHGPSAAERWLLERALLVGDLHGYVPARVPAEVVLALRGPDWHAPFDPEPPVPEVAAVTGAEVEREAAASATAFAEQAAALLAACADRPLAALKSGGVGVRELARLGKAVRCEEPMVRLVLECAYAAGLVAYEGGALPVTEAYDAWAEREPAERYVALVEAWWRLWFVASASRGEEGRALPAVGRADARHGYRAAKEGLLVAAFALPEGVGMRDHAGWGPLVSWYRPFADAVPQDPAPFTTLVREAEVLGVLARGRPAPMGTALLHGDSGALREHAARLLPGSVGTARVGADLTAVVPGVPSRRLASLLDGLAEREARGAASVWRFTPASLRRALDEGRTAEEIEAGLSEVVEGALPQALTYLIADAARRHGRVRVAPAGCVIHSEDTSLVAEIAVRRELSGLGLRRLAPTVLMCRAAPAEALAALRANGYAPAAETEEGAVGVERAVPVRAGGGEGAGASGRGEGPRAAGPSLPGPRRAPDAVGARGPLCGADLVGRLLAAPDHEPHPNPMGGGPAYGTDTEEILDGYAEGLTLADVRQLAHALDTGEPITIEYVAASGGRTVRTVSDLEMAPPLLYAYCHLREDERVFTLSRIQSVLPVQRPPV</sequence>
<dbReference type="Pfam" id="PF13280">
    <property type="entry name" value="WYL"/>
    <property type="match status" value="1"/>
</dbReference>
<name>A0AA44DB92_STRE0</name>
<feature type="region of interest" description="Disordered" evidence="1">
    <location>
        <begin position="667"/>
        <end position="697"/>
    </location>
</feature>
<feature type="domain" description="Helicase XPB/Ssl2 N-terminal" evidence="3">
    <location>
        <begin position="504"/>
        <end position="624"/>
    </location>
</feature>
<feature type="compositionally biased region" description="Gly residues" evidence="1">
    <location>
        <begin position="667"/>
        <end position="679"/>
    </location>
</feature>
<evidence type="ECO:0008006" key="6">
    <source>
        <dbReference type="Google" id="ProtNLM"/>
    </source>
</evidence>
<feature type="domain" description="WYL" evidence="2">
    <location>
        <begin position="753"/>
        <end position="813"/>
    </location>
</feature>